<evidence type="ECO:0000256" key="3">
    <source>
        <dbReference type="PROSITE-ProRule" id="PRU00514"/>
    </source>
</evidence>
<sequence length="124" mass="14136">MVTRAIRGATTVEEDREELVLQATEALIIEMVEQNDIEIEDIASVIVSTTPDVNSVFPARAIRSIEGWAYVPVMCTHEMDVPGAIQKCIRLMMHVNTNKTQREMEHIYQNEAVRLRPDLVKEDK</sequence>
<evidence type="ECO:0000313" key="4">
    <source>
        <dbReference type="EMBL" id="MBF4500081.1"/>
    </source>
</evidence>
<dbReference type="InterPro" id="IPR008243">
    <property type="entry name" value="Chorismate_mutase_AroH"/>
</dbReference>
<dbReference type="GO" id="GO:0008652">
    <property type="term" value="P:amino acid biosynthetic process"/>
    <property type="evidence" value="ECO:0007669"/>
    <property type="project" value="UniProtKB-UniRule"/>
</dbReference>
<dbReference type="GO" id="GO:0046417">
    <property type="term" value="P:chorismate metabolic process"/>
    <property type="evidence" value="ECO:0007669"/>
    <property type="project" value="TreeGrafter"/>
</dbReference>
<accession>A0A8J7KDI6</accession>
<dbReference type="PANTHER" id="PTHR21164:SF0">
    <property type="entry name" value="CHORISMATE MUTASE AROH"/>
    <property type="match status" value="1"/>
</dbReference>
<evidence type="ECO:0000313" key="5">
    <source>
        <dbReference type="Proteomes" id="UP000622653"/>
    </source>
</evidence>
<evidence type="ECO:0000256" key="2">
    <source>
        <dbReference type="PIRSR" id="PIRSR005965-1"/>
    </source>
</evidence>
<gene>
    <name evidence="4" type="primary">aroH</name>
    <name evidence="4" type="ORF">IRY55_01795</name>
</gene>
<dbReference type="RefSeq" id="WP_194561543.1">
    <property type="nucleotide sequence ID" value="NZ_JADKPV010000001.1"/>
</dbReference>
<dbReference type="PROSITE" id="PS51167">
    <property type="entry name" value="CHORISMATE_MUT_1"/>
    <property type="match status" value="1"/>
</dbReference>
<dbReference type="UniPathway" id="UPA00120">
    <property type="reaction ID" value="UER00203"/>
</dbReference>
<dbReference type="Gene3D" id="3.30.1330.40">
    <property type="entry name" value="RutC-like"/>
    <property type="match status" value="1"/>
</dbReference>
<keyword evidence="2 3" id="KW-0028">Amino-acid biosynthesis</keyword>
<protein>
    <recommendedName>
        <fullName evidence="1 3">chorismate mutase</fullName>
        <ecNumber evidence="1 3">5.4.99.5</ecNumber>
    </recommendedName>
</protein>
<dbReference type="Pfam" id="PF07736">
    <property type="entry name" value="CM_1"/>
    <property type="match status" value="1"/>
</dbReference>
<feature type="binding site" evidence="2">
    <location>
        <position position="90"/>
    </location>
    <ligand>
        <name>prephenate</name>
        <dbReference type="ChEBI" id="CHEBI:29934"/>
    </ligand>
</feature>
<keyword evidence="5" id="KW-1185">Reference proteome</keyword>
<dbReference type="EC" id="5.4.99.5" evidence="1 3"/>
<dbReference type="PANTHER" id="PTHR21164">
    <property type="entry name" value="CHORISMATE MUTASE"/>
    <property type="match status" value="1"/>
</dbReference>
<proteinExistence type="predicted"/>
<feature type="binding site" evidence="2">
    <location>
        <position position="7"/>
    </location>
    <ligand>
        <name>prephenate</name>
        <dbReference type="ChEBI" id="CHEBI:29934"/>
    </ligand>
</feature>
<feature type="binding site" evidence="2">
    <location>
        <position position="108"/>
    </location>
    <ligand>
        <name>prephenate</name>
        <dbReference type="ChEBI" id="CHEBI:29934"/>
    </ligand>
</feature>
<dbReference type="NCBIfam" id="TIGR01796">
    <property type="entry name" value="CM_mono_aroH"/>
    <property type="match status" value="1"/>
</dbReference>
<dbReference type="GO" id="GO:0009073">
    <property type="term" value="P:aromatic amino acid family biosynthetic process"/>
    <property type="evidence" value="ECO:0007669"/>
    <property type="project" value="UniProtKB-UniRule"/>
</dbReference>
<name>A0A8J7KDI6_9BACL</name>
<dbReference type="GO" id="GO:0004106">
    <property type="term" value="F:chorismate mutase activity"/>
    <property type="evidence" value="ECO:0007669"/>
    <property type="project" value="UniProtKB-UniRule"/>
</dbReference>
<comment type="caution">
    <text evidence="4">The sequence shown here is derived from an EMBL/GenBank/DDBJ whole genome shotgun (WGS) entry which is preliminary data.</text>
</comment>
<keyword evidence="3 4" id="KW-0413">Isomerase</keyword>
<dbReference type="EMBL" id="JADKPV010000001">
    <property type="protein sequence ID" value="MBF4500081.1"/>
    <property type="molecule type" value="Genomic_DNA"/>
</dbReference>
<dbReference type="SUPFAM" id="SSF55298">
    <property type="entry name" value="YjgF-like"/>
    <property type="match status" value="1"/>
</dbReference>
<organism evidence="4 5">
    <name type="scientific">Savagea serpentis</name>
    <dbReference type="NCBI Taxonomy" id="2785297"/>
    <lineage>
        <taxon>Bacteria</taxon>
        <taxon>Bacillati</taxon>
        <taxon>Bacillota</taxon>
        <taxon>Bacilli</taxon>
        <taxon>Bacillales</taxon>
        <taxon>Caryophanaceae</taxon>
        <taxon>Savagea</taxon>
    </lineage>
</organism>
<dbReference type="PIRSF" id="PIRSF005965">
    <property type="entry name" value="Chor_mut_AroH"/>
    <property type="match status" value="1"/>
</dbReference>
<dbReference type="CDD" id="cd02185">
    <property type="entry name" value="AroH"/>
    <property type="match status" value="1"/>
</dbReference>
<comment type="catalytic activity">
    <reaction evidence="3">
        <text>chorismate = prephenate</text>
        <dbReference type="Rhea" id="RHEA:13897"/>
        <dbReference type="ChEBI" id="CHEBI:29748"/>
        <dbReference type="ChEBI" id="CHEBI:29934"/>
        <dbReference type="EC" id="5.4.99.5"/>
    </reaction>
</comment>
<dbReference type="InterPro" id="IPR035959">
    <property type="entry name" value="RutC-like_sf"/>
</dbReference>
<dbReference type="Proteomes" id="UP000622653">
    <property type="component" value="Unassembled WGS sequence"/>
</dbReference>
<dbReference type="AlphaFoldDB" id="A0A8J7KDI6"/>
<keyword evidence="2 3" id="KW-0057">Aromatic amino acid biosynthesis</keyword>
<reference evidence="4" key="1">
    <citation type="submission" date="2020-11" db="EMBL/GenBank/DDBJ databases">
        <title>Multidrug resistant novel bacterium Savagea serpentis sp. nov., isolated from the scats of a vine snake (Ahaetulla nasuta).</title>
        <authorList>
            <person name="Venkata Ramana V."/>
            <person name="Vikas Patil S."/>
            <person name="Yogita Lugani V."/>
        </authorList>
    </citation>
    <scope>NUCLEOTIDE SEQUENCE</scope>
    <source>
        <strain evidence="4">SN6</strain>
    </source>
</reference>
<evidence type="ECO:0000256" key="1">
    <source>
        <dbReference type="NCBIfam" id="TIGR01796"/>
    </source>
</evidence>